<feature type="transmembrane region" description="Helical" evidence="6">
    <location>
        <begin position="318"/>
        <end position="336"/>
    </location>
</feature>
<feature type="domain" description="Major facilitator superfamily (MFS) profile" evidence="7">
    <location>
        <begin position="9"/>
        <end position="429"/>
    </location>
</feature>
<feature type="transmembrane region" description="Helical" evidence="6">
    <location>
        <begin position="99"/>
        <end position="120"/>
    </location>
</feature>
<evidence type="ECO:0000256" key="6">
    <source>
        <dbReference type="SAM" id="Phobius"/>
    </source>
</evidence>
<reference evidence="9" key="1">
    <citation type="journal article" date="2019" name="Int. J. Syst. Evol. Microbiol.">
        <title>The Global Catalogue of Microorganisms (GCM) 10K type strain sequencing project: providing services to taxonomists for standard genome sequencing and annotation.</title>
        <authorList>
            <consortium name="The Broad Institute Genomics Platform"/>
            <consortium name="The Broad Institute Genome Sequencing Center for Infectious Disease"/>
            <person name="Wu L."/>
            <person name="Ma J."/>
        </authorList>
    </citation>
    <scope>NUCLEOTIDE SEQUENCE [LARGE SCALE GENOMIC DNA]</scope>
    <source>
        <strain evidence="9">CGMCC 1.16305</strain>
    </source>
</reference>
<dbReference type="CDD" id="cd17319">
    <property type="entry name" value="MFS_ExuT_GudP_like"/>
    <property type="match status" value="1"/>
</dbReference>
<organism evidence="8 9">
    <name type="scientific">Scopulibacillus cellulosilyticus</name>
    <dbReference type="NCBI Taxonomy" id="2665665"/>
    <lineage>
        <taxon>Bacteria</taxon>
        <taxon>Bacillati</taxon>
        <taxon>Bacillota</taxon>
        <taxon>Bacilli</taxon>
        <taxon>Bacillales</taxon>
        <taxon>Sporolactobacillaceae</taxon>
        <taxon>Scopulibacillus</taxon>
    </lineage>
</organism>
<dbReference type="SUPFAM" id="SSF103473">
    <property type="entry name" value="MFS general substrate transporter"/>
    <property type="match status" value="1"/>
</dbReference>
<evidence type="ECO:0000256" key="2">
    <source>
        <dbReference type="ARBA" id="ARBA00022448"/>
    </source>
</evidence>
<name>A0ABW2PWH3_9BACL</name>
<gene>
    <name evidence="8" type="ORF">ACFQRG_12545</name>
</gene>
<sequence length="441" mass="48370">MRGKYRYLIMILLMIITIINFVDRGAISYSQSFIIKEYGLNPVKWGEILGYFGYGYMFGALLGGALSDKKGPKFVWLTAVIAWSIFEIGIIYAGNIGMALFGGSALAGFAVFRILFGFAEGPAFSTLNRTVANWAAPKEKAFLFSIGSVGVPIGAIIAAPVSVGLISLAGWRMAFVILGALGIIWAMMWAKIFTNRPENHPRVSQEELQKIKSSDDLKPSSGVNDGANKPYVPWYHFFKSRTMILISIGYFTFQYINFLILTWPPKYLQDVFHFKLQSLWYLGMIPWIGACFTLPLGSKISDILLQKTGSLRIARSGVTVVSLILTAVCFVLIPTVSSPWAVLTLMAVGNALAFLPSSLFWIIILDTETVKAGTYTGLMHFFSNIAAIVAPTLTGVLVMDYGYSAMFIAASIVTLIGALVMFFVKPGHSVNNSQVLKKADL</sequence>
<dbReference type="PANTHER" id="PTHR11662">
    <property type="entry name" value="SOLUTE CARRIER FAMILY 17"/>
    <property type="match status" value="1"/>
</dbReference>
<keyword evidence="4 6" id="KW-1133">Transmembrane helix</keyword>
<feature type="transmembrane region" description="Helical" evidence="6">
    <location>
        <begin position="141"/>
        <end position="163"/>
    </location>
</feature>
<evidence type="ECO:0000256" key="3">
    <source>
        <dbReference type="ARBA" id="ARBA00022692"/>
    </source>
</evidence>
<evidence type="ECO:0000256" key="1">
    <source>
        <dbReference type="ARBA" id="ARBA00004651"/>
    </source>
</evidence>
<accession>A0ABW2PWH3</accession>
<feature type="transmembrane region" description="Helical" evidence="6">
    <location>
        <begin position="405"/>
        <end position="424"/>
    </location>
</feature>
<dbReference type="Proteomes" id="UP001596505">
    <property type="component" value="Unassembled WGS sequence"/>
</dbReference>
<feature type="transmembrane region" description="Helical" evidence="6">
    <location>
        <begin position="7"/>
        <end position="28"/>
    </location>
</feature>
<feature type="transmembrane region" description="Helical" evidence="6">
    <location>
        <begin position="169"/>
        <end position="190"/>
    </location>
</feature>
<evidence type="ECO:0000313" key="8">
    <source>
        <dbReference type="EMBL" id="MFC7393783.1"/>
    </source>
</evidence>
<dbReference type="EMBL" id="JBHTCO010000015">
    <property type="protein sequence ID" value="MFC7393783.1"/>
    <property type="molecule type" value="Genomic_DNA"/>
</dbReference>
<dbReference type="InterPro" id="IPR020846">
    <property type="entry name" value="MFS_dom"/>
</dbReference>
<proteinExistence type="predicted"/>
<dbReference type="Pfam" id="PF07690">
    <property type="entry name" value="MFS_1"/>
    <property type="match status" value="1"/>
</dbReference>
<keyword evidence="3 6" id="KW-0812">Transmembrane</keyword>
<keyword evidence="5 6" id="KW-0472">Membrane</keyword>
<evidence type="ECO:0000256" key="5">
    <source>
        <dbReference type="ARBA" id="ARBA00023136"/>
    </source>
</evidence>
<keyword evidence="2" id="KW-0813">Transport</keyword>
<feature type="transmembrane region" description="Helical" evidence="6">
    <location>
        <begin position="48"/>
        <end position="67"/>
    </location>
</feature>
<evidence type="ECO:0000256" key="4">
    <source>
        <dbReference type="ARBA" id="ARBA00022989"/>
    </source>
</evidence>
<comment type="caution">
    <text evidence="8">The sequence shown here is derived from an EMBL/GenBank/DDBJ whole genome shotgun (WGS) entry which is preliminary data.</text>
</comment>
<dbReference type="InterPro" id="IPR036259">
    <property type="entry name" value="MFS_trans_sf"/>
</dbReference>
<dbReference type="Gene3D" id="1.20.1250.20">
    <property type="entry name" value="MFS general substrate transporter like domains"/>
    <property type="match status" value="2"/>
</dbReference>
<feature type="transmembrane region" description="Helical" evidence="6">
    <location>
        <begin position="377"/>
        <end position="399"/>
    </location>
</feature>
<dbReference type="PROSITE" id="PS50850">
    <property type="entry name" value="MFS"/>
    <property type="match status" value="1"/>
</dbReference>
<feature type="transmembrane region" description="Helical" evidence="6">
    <location>
        <begin position="342"/>
        <end position="365"/>
    </location>
</feature>
<feature type="transmembrane region" description="Helical" evidence="6">
    <location>
        <begin position="243"/>
        <end position="263"/>
    </location>
</feature>
<feature type="transmembrane region" description="Helical" evidence="6">
    <location>
        <begin position="278"/>
        <end position="297"/>
    </location>
</feature>
<dbReference type="InterPro" id="IPR011701">
    <property type="entry name" value="MFS"/>
</dbReference>
<dbReference type="PANTHER" id="PTHR11662:SF399">
    <property type="entry name" value="FI19708P1-RELATED"/>
    <property type="match status" value="1"/>
</dbReference>
<keyword evidence="9" id="KW-1185">Reference proteome</keyword>
<evidence type="ECO:0000259" key="7">
    <source>
        <dbReference type="PROSITE" id="PS50850"/>
    </source>
</evidence>
<comment type="subcellular location">
    <subcellularLocation>
        <location evidence="1">Cell membrane</location>
        <topology evidence="1">Multi-pass membrane protein</topology>
    </subcellularLocation>
</comment>
<dbReference type="InterPro" id="IPR050382">
    <property type="entry name" value="MFS_Na/Anion_cotransporter"/>
</dbReference>
<evidence type="ECO:0000313" key="9">
    <source>
        <dbReference type="Proteomes" id="UP001596505"/>
    </source>
</evidence>
<feature type="transmembrane region" description="Helical" evidence="6">
    <location>
        <begin position="74"/>
        <end position="93"/>
    </location>
</feature>
<protein>
    <submittedName>
        <fullName evidence="8">MFS transporter</fullName>
    </submittedName>
</protein>
<dbReference type="RefSeq" id="WP_380966457.1">
    <property type="nucleotide sequence ID" value="NZ_JBHTCO010000015.1"/>
</dbReference>